<dbReference type="RefSeq" id="WP_145245092.1">
    <property type="nucleotide sequence ID" value="NZ_CP036278.1"/>
</dbReference>
<feature type="region of interest" description="Disordered" evidence="1">
    <location>
        <begin position="119"/>
        <end position="139"/>
    </location>
</feature>
<gene>
    <name evidence="3" type="ORF">Pan181_02440</name>
</gene>
<evidence type="ECO:0000256" key="2">
    <source>
        <dbReference type="SAM" id="Phobius"/>
    </source>
</evidence>
<dbReference type="EMBL" id="CP036278">
    <property type="protein sequence ID" value="QDU54064.1"/>
    <property type="molecule type" value="Genomic_DNA"/>
</dbReference>
<keyword evidence="2" id="KW-0812">Transmembrane</keyword>
<keyword evidence="4" id="KW-1185">Reference proteome</keyword>
<accession>A0A518AH95</accession>
<evidence type="ECO:0000313" key="4">
    <source>
        <dbReference type="Proteomes" id="UP000315750"/>
    </source>
</evidence>
<feature type="transmembrane region" description="Helical" evidence="2">
    <location>
        <begin position="21"/>
        <end position="45"/>
    </location>
</feature>
<proteinExistence type="predicted"/>
<evidence type="ECO:0000313" key="3">
    <source>
        <dbReference type="EMBL" id="QDU54064.1"/>
    </source>
</evidence>
<keyword evidence="2" id="KW-1133">Transmembrane helix</keyword>
<organism evidence="3 4">
    <name type="scientific">Aeoliella mucimassa</name>
    <dbReference type="NCBI Taxonomy" id="2527972"/>
    <lineage>
        <taxon>Bacteria</taxon>
        <taxon>Pseudomonadati</taxon>
        <taxon>Planctomycetota</taxon>
        <taxon>Planctomycetia</taxon>
        <taxon>Pirellulales</taxon>
        <taxon>Lacipirellulaceae</taxon>
        <taxon>Aeoliella</taxon>
    </lineage>
</organism>
<reference evidence="3 4" key="1">
    <citation type="submission" date="2019-02" db="EMBL/GenBank/DDBJ databases">
        <title>Deep-cultivation of Planctomycetes and their phenomic and genomic characterization uncovers novel biology.</title>
        <authorList>
            <person name="Wiegand S."/>
            <person name="Jogler M."/>
            <person name="Boedeker C."/>
            <person name="Pinto D."/>
            <person name="Vollmers J."/>
            <person name="Rivas-Marin E."/>
            <person name="Kohn T."/>
            <person name="Peeters S.H."/>
            <person name="Heuer A."/>
            <person name="Rast P."/>
            <person name="Oberbeckmann S."/>
            <person name="Bunk B."/>
            <person name="Jeske O."/>
            <person name="Meyerdierks A."/>
            <person name="Storesund J.E."/>
            <person name="Kallscheuer N."/>
            <person name="Luecker S."/>
            <person name="Lage O.M."/>
            <person name="Pohl T."/>
            <person name="Merkel B.J."/>
            <person name="Hornburger P."/>
            <person name="Mueller R.-W."/>
            <person name="Bruemmer F."/>
            <person name="Labrenz M."/>
            <person name="Spormann A.M."/>
            <person name="Op den Camp H."/>
            <person name="Overmann J."/>
            <person name="Amann R."/>
            <person name="Jetten M.S.M."/>
            <person name="Mascher T."/>
            <person name="Medema M.H."/>
            <person name="Devos D.P."/>
            <person name="Kaster A.-K."/>
            <person name="Ovreas L."/>
            <person name="Rohde M."/>
            <person name="Galperin M.Y."/>
            <person name="Jogler C."/>
        </authorList>
    </citation>
    <scope>NUCLEOTIDE SEQUENCE [LARGE SCALE GENOMIC DNA]</scope>
    <source>
        <strain evidence="3 4">Pan181</strain>
    </source>
</reference>
<keyword evidence="2" id="KW-0472">Membrane</keyword>
<dbReference type="AlphaFoldDB" id="A0A518AH95"/>
<name>A0A518AH95_9BACT</name>
<dbReference type="Proteomes" id="UP000315750">
    <property type="component" value="Chromosome"/>
</dbReference>
<protein>
    <submittedName>
        <fullName evidence="3">Uncharacterized protein</fullName>
    </submittedName>
</protein>
<sequence>MIFSQQQPATRRRPTAARRGVTLLVVIVIISVSMLILAGAVRSLVDEHRQTRLRHTHRQCRIIAHAALERARAKHLANNSYTGETWTIDADEVEFAKPFQVTIEVEPSDGEIQWKATARYPAEGTPEASESAAAALNRE</sequence>
<dbReference type="KEGG" id="amuc:Pan181_02440"/>
<evidence type="ECO:0000256" key="1">
    <source>
        <dbReference type="SAM" id="MobiDB-lite"/>
    </source>
</evidence>